<evidence type="ECO:0000313" key="1">
    <source>
        <dbReference type="EMBL" id="CDT61648.1"/>
    </source>
</evidence>
<proteinExistence type="predicted"/>
<dbReference type="EMBL" id="CCJX01000162">
    <property type="protein sequence ID" value="CDT61648.1"/>
    <property type="molecule type" value="Genomic_DNA"/>
</dbReference>
<sequence>MTSNAINKIDLSFLAQDPTPSIYIVNPHFNIRKPRIDLI</sequence>
<evidence type="ECO:0000313" key="2">
    <source>
        <dbReference type="Proteomes" id="UP000049077"/>
    </source>
</evidence>
<accession>A0ABP1X0C6</accession>
<organism evidence="1 2">
    <name type="scientific">Vibrio crassostreae</name>
    <dbReference type="NCBI Taxonomy" id="246167"/>
    <lineage>
        <taxon>Bacteria</taxon>
        <taxon>Pseudomonadati</taxon>
        <taxon>Pseudomonadota</taxon>
        <taxon>Gammaproteobacteria</taxon>
        <taxon>Vibrionales</taxon>
        <taxon>Vibrionaceae</taxon>
        <taxon>Vibrio</taxon>
    </lineage>
</organism>
<comment type="caution">
    <text evidence="1">The sequence shown here is derived from an EMBL/GenBank/DDBJ whole genome shotgun (WGS) entry which is preliminary data.</text>
</comment>
<keyword evidence="2" id="KW-1185">Reference proteome</keyword>
<protein>
    <submittedName>
        <fullName evidence="1">Uncharacterized protein</fullName>
    </submittedName>
</protein>
<dbReference type="Proteomes" id="UP000049077">
    <property type="component" value="Unassembled WGS sequence"/>
</dbReference>
<reference evidence="1 2" key="1">
    <citation type="submission" date="2014-06" db="EMBL/GenBank/DDBJ databases">
        <authorList>
            <person name="Le Roux F."/>
        </authorList>
    </citation>
    <scope>NUCLEOTIDE SEQUENCE [LARGE SCALE GENOMIC DNA]</scope>
    <source>
        <strain evidence="1 2">J5-4</strain>
    </source>
</reference>
<name>A0ABP1X0C6_9VIBR</name>
<gene>
    <name evidence="1" type="ORF">VCR4J5_740048</name>
</gene>